<dbReference type="RefSeq" id="XP_025600775.1">
    <property type="nucleotide sequence ID" value="XM_025744975.1"/>
</dbReference>
<feature type="compositionally biased region" description="Low complexity" evidence="1">
    <location>
        <begin position="584"/>
        <end position="596"/>
    </location>
</feature>
<feature type="compositionally biased region" description="Polar residues" evidence="1">
    <location>
        <begin position="213"/>
        <end position="222"/>
    </location>
</feature>
<organism evidence="2 3">
    <name type="scientific">Tilletiopsis washingtonensis</name>
    <dbReference type="NCBI Taxonomy" id="58919"/>
    <lineage>
        <taxon>Eukaryota</taxon>
        <taxon>Fungi</taxon>
        <taxon>Dikarya</taxon>
        <taxon>Basidiomycota</taxon>
        <taxon>Ustilaginomycotina</taxon>
        <taxon>Exobasidiomycetes</taxon>
        <taxon>Entylomatales</taxon>
        <taxon>Entylomatales incertae sedis</taxon>
        <taxon>Tilletiopsis</taxon>
    </lineage>
</organism>
<feature type="region of interest" description="Disordered" evidence="1">
    <location>
        <begin position="642"/>
        <end position="681"/>
    </location>
</feature>
<feature type="region of interest" description="Disordered" evidence="1">
    <location>
        <begin position="161"/>
        <end position="231"/>
    </location>
</feature>
<feature type="compositionally biased region" description="Low complexity" evidence="1">
    <location>
        <begin position="18"/>
        <end position="64"/>
    </location>
</feature>
<keyword evidence="3" id="KW-1185">Reference proteome</keyword>
<sequence>MPRFLVDPHLARLPAEGATSLAPAPASRTSPSRARSSLSTTRRAACSSPSRRAAGAAAAASPSRPRNRLLMRTSPPPAPLFARSAAPQPPALPARSEASADVPALRTLRPLRTAAAAATPHPSDSTIITSSPAGGGASRAASTSSLRSALAADAALSAARVQQREAQTHERIERRTRVGRRVREALEKSGPSVASRPPPLPADEPEATGRHSVPSSEASSTEYSDDMRTGTTQLPADALFPFHAFDETQAHLHASHDDDDDDDDASDESAAAVAELSRHDVAAPTAEAKLATPSLRRLVPGARRVLAFETPNTPAAAPAAAAAVAAAASVLPQAALAIDSPLPRTVAQERVLAFETPAGEARGRMGVPLVAAEESPAASTLARRRRSSGAAPTVPAAAAASTATTSLEAQVFLPARPCLFHRAPPSRAAILADLDGSRPRTTAPAVAVAPFSAAWRRANSTAARSSGMRHVQPRLWRGWKDMQTYFVTPPSYTYHAAAPSRAAMQEWLAAAAAAAALESSDSGSSRLSRGVARGAAARSSAPSAVRMPRFGLSTLELEEAAEAADEVSSLRVGIPRSRRRSHRGAASASTSTSTSAVELEPRAEEESQWPMPDLGSPASTSWAAGAAAAAAHCFTRQGAAAARLGSARAGASTTTAQQQQPDSLFDSRASVPWDDASVWER</sequence>
<accession>A0A316ZGW4</accession>
<gene>
    <name evidence="2" type="ORF">FA09DRAFT_358563</name>
</gene>
<feature type="compositionally biased region" description="Low complexity" evidence="1">
    <location>
        <begin position="642"/>
        <end position="660"/>
    </location>
</feature>
<dbReference type="EMBL" id="KZ819285">
    <property type="protein sequence ID" value="PWO00497.1"/>
    <property type="molecule type" value="Genomic_DNA"/>
</dbReference>
<feature type="region of interest" description="Disordered" evidence="1">
    <location>
        <begin position="113"/>
        <end position="140"/>
    </location>
</feature>
<feature type="region of interest" description="Disordered" evidence="1">
    <location>
        <begin position="575"/>
        <end position="620"/>
    </location>
</feature>
<evidence type="ECO:0000256" key="1">
    <source>
        <dbReference type="SAM" id="MobiDB-lite"/>
    </source>
</evidence>
<dbReference type="GeneID" id="37272519"/>
<dbReference type="Proteomes" id="UP000245946">
    <property type="component" value="Unassembled WGS sequence"/>
</dbReference>
<evidence type="ECO:0000313" key="3">
    <source>
        <dbReference type="Proteomes" id="UP000245946"/>
    </source>
</evidence>
<feature type="region of interest" description="Disordered" evidence="1">
    <location>
        <begin position="15"/>
        <end position="101"/>
    </location>
</feature>
<dbReference type="AlphaFoldDB" id="A0A316ZGW4"/>
<name>A0A316ZGW4_9BASI</name>
<feature type="compositionally biased region" description="Basic and acidic residues" evidence="1">
    <location>
        <begin position="162"/>
        <end position="187"/>
    </location>
</feature>
<reference evidence="2 3" key="1">
    <citation type="journal article" date="2018" name="Mol. Biol. Evol.">
        <title>Broad Genomic Sampling Reveals a Smut Pathogenic Ancestry of the Fungal Clade Ustilaginomycotina.</title>
        <authorList>
            <person name="Kijpornyongpan T."/>
            <person name="Mondo S.J."/>
            <person name="Barry K."/>
            <person name="Sandor L."/>
            <person name="Lee J."/>
            <person name="Lipzen A."/>
            <person name="Pangilinan J."/>
            <person name="LaButti K."/>
            <person name="Hainaut M."/>
            <person name="Henrissat B."/>
            <person name="Grigoriev I.V."/>
            <person name="Spatafora J.W."/>
            <person name="Aime M.C."/>
        </authorList>
    </citation>
    <scope>NUCLEOTIDE SEQUENCE [LARGE SCALE GENOMIC DNA]</scope>
    <source>
        <strain evidence="2 3">MCA 4186</strain>
    </source>
</reference>
<evidence type="ECO:0000313" key="2">
    <source>
        <dbReference type="EMBL" id="PWO00497.1"/>
    </source>
</evidence>
<protein>
    <submittedName>
        <fullName evidence="2">Uncharacterized protein</fullName>
    </submittedName>
</protein>
<proteinExistence type="predicted"/>